<keyword evidence="2" id="KW-0812">Transmembrane</keyword>
<dbReference type="EMBL" id="JACBZH010000001">
    <property type="protein sequence ID" value="NYH91648.1"/>
    <property type="molecule type" value="Genomic_DNA"/>
</dbReference>
<gene>
    <name evidence="3" type="ORF">F4554_004286</name>
</gene>
<dbReference type="AlphaFoldDB" id="A0A852ZIA7"/>
<feature type="transmembrane region" description="Helical" evidence="2">
    <location>
        <begin position="51"/>
        <end position="70"/>
    </location>
</feature>
<evidence type="ECO:0000256" key="2">
    <source>
        <dbReference type="SAM" id="Phobius"/>
    </source>
</evidence>
<sequence>MVTETTKPQRELFAWVLLGAGILVGLVAVSRLGIDSGSGFALTAFAYQGRFVQPVLVALLVLAVVLVTHLGEPTPKARVITLVALAVLTILTLLGLVTWLGGMAADVRLPNGVGAFGIDGKLATAVQQLAYLAIAGGALFFVFTTLKALPQPVSSLTGGLGGGKRESRKDKRAQVKSGALLGRFGGGQHGGYDQRDEQQQGQYAQQGYDQYGQYPQQGYDQGQYGQQGYDQGQYAQQGYDQGQYAQQGYDQGQYGQQGYDQYGQQGQQGQQGYDQQGQYGDYGQQGYDQQQYDQQQYGRHDQGQYGQPAQYAQPDQGQYGQYDQGQYDQRNPYGQQDHQYDQQGYDQQQGQYGQGEYGRQEYGQGDAGQQYDSYSSFGPDAGRDSGANAAGEQHDARDQQHEQGRPDYDRPVGGAGRRDPDSTQFFGRAYPEPDAAESRPAEQAARPAEVDDEDDDHTRVVRLGNLDGPDGEPEPAAEQPGQDRGDHGRGDQGRAREEQQNWWSQPPR</sequence>
<evidence type="ECO:0000313" key="3">
    <source>
        <dbReference type="EMBL" id="NYH91648.1"/>
    </source>
</evidence>
<feature type="region of interest" description="Disordered" evidence="1">
    <location>
        <begin position="181"/>
        <end position="203"/>
    </location>
</feature>
<reference evidence="3 4" key="1">
    <citation type="submission" date="2020-07" db="EMBL/GenBank/DDBJ databases">
        <title>Sequencing the genomes of 1000 actinobacteria strains.</title>
        <authorList>
            <person name="Klenk H.-P."/>
        </authorList>
    </citation>
    <scope>NUCLEOTIDE SEQUENCE [LARGE SCALE GENOMIC DNA]</scope>
    <source>
        <strain evidence="3 4">DSM 18448</strain>
    </source>
</reference>
<accession>A0A852ZIA7</accession>
<feature type="compositionally biased region" description="Low complexity" evidence="1">
    <location>
        <begin position="251"/>
        <end position="351"/>
    </location>
</feature>
<organism evidence="3 4">
    <name type="scientific">Actinopolymorpha rutila</name>
    <dbReference type="NCBI Taxonomy" id="446787"/>
    <lineage>
        <taxon>Bacteria</taxon>
        <taxon>Bacillati</taxon>
        <taxon>Actinomycetota</taxon>
        <taxon>Actinomycetes</taxon>
        <taxon>Propionibacteriales</taxon>
        <taxon>Actinopolymorphaceae</taxon>
        <taxon>Actinopolymorpha</taxon>
    </lineage>
</organism>
<feature type="compositionally biased region" description="Basic and acidic residues" evidence="1">
    <location>
        <begin position="392"/>
        <end position="421"/>
    </location>
</feature>
<keyword evidence="2" id="KW-0472">Membrane</keyword>
<keyword evidence="2" id="KW-1133">Transmembrane helix</keyword>
<dbReference type="RefSeq" id="WP_179789195.1">
    <property type="nucleotide sequence ID" value="NZ_BAAARR010000001.1"/>
</dbReference>
<proteinExistence type="predicted"/>
<keyword evidence="4" id="KW-1185">Reference proteome</keyword>
<name>A0A852ZIA7_9ACTN</name>
<evidence type="ECO:0000313" key="4">
    <source>
        <dbReference type="Proteomes" id="UP000579605"/>
    </source>
</evidence>
<feature type="compositionally biased region" description="Basic and acidic residues" evidence="1">
    <location>
        <begin position="481"/>
        <end position="499"/>
    </location>
</feature>
<feature type="transmembrane region" description="Helical" evidence="2">
    <location>
        <begin position="82"/>
        <end position="105"/>
    </location>
</feature>
<feature type="region of interest" description="Disordered" evidence="1">
    <location>
        <begin position="251"/>
        <end position="508"/>
    </location>
</feature>
<comment type="caution">
    <text evidence="3">The sequence shown here is derived from an EMBL/GenBank/DDBJ whole genome shotgun (WGS) entry which is preliminary data.</text>
</comment>
<evidence type="ECO:0000256" key="1">
    <source>
        <dbReference type="SAM" id="MobiDB-lite"/>
    </source>
</evidence>
<dbReference type="Proteomes" id="UP000579605">
    <property type="component" value="Unassembled WGS sequence"/>
</dbReference>
<feature type="transmembrane region" description="Helical" evidence="2">
    <location>
        <begin position="12"/>
        <end position="31"/>
    </location>
</feature>
<protein>
    <submittedName>
        <fullName evidence="3">Uncharacterized protein</fullName>
    </submittedName>
</protein>